<dbReference type="KEGG" id="pdec:H1Q58_03780"/>
<organism evidence="5 6">
    <name type="scientific">Planococcus maritimus</name>
    <dbReference type="NCBI Taxonomy" id="192421"/>
    <lineage>
        <taxon>Bacteria</taxon>
        <taxon>Bacillati</taxon>
        <taxon>Bacillota</taxon>
        <taxon>Bacilli</taxon>
        <taxon>Bacillales</taxon>
        <taxon>Caryophanaceae</taxon>
        <taxon>Planococcus</taxon>
    </lineage>
</organism>
<sequence>MKSLNWGLIGPGSIAEEFAGALQEVDGSIFGVWGRNLEKANAFAARSNVQNVYEKLDDMLQDERLDVVYISTPHPLHYQFIKSALEHGKHVLCEKTITMNARQLEELIELAIAKGVVLAEAMTVFYMPIYQKLEEVIQQGKIGSVKTINVTFGSCKENDPQNRFFNPDLGGGGLLDIGTYALSFARFFLSSQPEELHTTVKKHETGVDEQSGILLKTEQQELAVISLAMRAKMPKRGIVAGDLGFITVDNFPRADRATITYTATGEVETIEAGDSSKALHYEVERMTELIAQPQTNWAMALSVDVMHLMDKTRESWNLSYELE</sequence>
<reference evidence="5 6" key="1">
    <citation type="submission" date="2020-07" db="EMBL/GenBank/DDBJ databases">
        <title>Screening of a cold-adapted Planococcus bacterium producing protease in traditional shrimp paste and protease identification by genome sequencing.</title>
        <authorList>
            <person name="Gao R."/>
            <person name="Leng W."/>
            <person name="Chu Q."/>
            <person name="Wu X."/>
            <person name="Liu H."/>
            <person name="Li X."/>
        </authorList>
    </citation>
    <scope>NUCLEOTIDE SEQUENCE [LARGE SCALE GENOMIC DNA]</scope>
    <source>
        <strain evidence="5 6">XJ11</strain>
    </source>
</reference>
<gene>
    <name evidence="5" type="ORF">H1Q58_03780</name>
</gene>
<name>A0A7D7MHE7_PLAMR</name>
<dbReference type="AlphaFoldDB" id="A0A7D7MHE7"/>
<evidence type="ECO:0000313" key="5">
    <source>
        <dbReference type="EMBL" id="QMT18150.1"/>
    </source>
</evidence>
<feature type="domain" description="GFO/IDH/MocA-like oxidoreductase" evidence="4">
    <location>
        <begin position="130"/>
        <end position="246"/>
    </location>
</feature>
<dbReference type="PANTHER" id="PTHR22604:SF105">
    <property type="entry name" value="TRANS-1,2-DIHYDROBENZENE-1,2-DIOL DEHYDROGENASE"/>
    <property type="match status" value="1"/>
</dbReference>
<dbReference type="GO" id="GO:0016491">
    <property type="term" value="F:oxidoreductase activity"/>
    <property type="evidence" value="ECO:0007669"/>
    <property type="project" value="UniProtKB-KW"/>
</dbReference>
<dbReference type="Pfam" id="PF01408">
    <property type="entry name" value="GFO_IDH_MocA"/>
    <property type="match status" value="1"/>
</dbReference>
<keyword evidence="6" id="KW-1185">Reference proteome</keyword>
<dbReference type="InterPro" id="IPR000683">
    <property type="entry name" value="Gfo/Idh/MocA-like_OxRdtase_N"/>
</dbReference>
<dbReference type="Gene3D" id="3.30.360.10">
    <property type="entry name" value="Dihydrodipicolinate Reductase, domain 2"/>
    <property type="match status" value="1"/>
</dbReference>
<dbReference type="GO" id="GO:0000166">
    <property type="term" value="F:nucleotide binding"/>
    <property type="evidence" value="ECO:0007669"/>
    <property type="project" value="InterPro"/>
</dbReference>
<feature type="domain" description="Gfo/Idh/MocA-like oxidoreductase N-terminal" evidence="3">
    <location>
        <begin position="4"/>
        <end position="119"/>
    </location>
</feature>
<dbReference type="SUPFAM" id="SSF51735">
    <property type="entry name" value="NAD(P)-binding Rossmann-fold domains"/>
    <property type="match status" value="1"/>
</dbReference>
<keyword evidence="2" id="KW-0560">Oxidoreductase</keyword>
<evidence type="ECO:0000259" key="3">
    <source>
        <dbReference type="Pfam" id="PF01408"/>
    </source>
</evidence>
<protein>
    <submittedName>
        <fullName evidence="5">Gfo/Idh/MocA family oxidoreductase</fullName>
    </submittedName>
</protein>
<dbReference type="Proteomes" id="UP000514716">
    <property type="component" value="Chromosome"/>
</dbReference>
<dbReference type="Gene3D" id="3.40.50.720">
    <property type="entry name" value="NAD(P)-binding Rossmann-like Domain"/>
    <property type="match status" value="1"/>
</dbReference>
<dbReference type="Pfam" id="PF22725">
    <property type="entry name" value="GFO_IDH_MocA_C3"/>
    <property type="match status" value="1"/>
</dbReference>
<evidence type="ECO:0000256" key="2">
    <source>
        <dbReference type="ARBA" id="ARBA00023002"/>
    </source>
</evidence>
<accession>A0A7D7MHE7</accession>
<dbReference type="InterPro" id="IPR055170">
    <property type="entry name" value="GFO_IDH_MocA-like_dom"/>
</dbReference>
<proteinExistence type="inferred from homology"/>
<dbReference type="InterPro" id="IPR036291">
    <property type="entry name" value="NAD(P)-bd_dom_sf"/>
</dbReference>
<evidence type="ECO:0000256" key="1">
    <source>
        <dbReference type="ARBA" id="ARBA00010928"/>
    </source>
</evidence>
<dbReference type="RefSeq" id="WP_182092793.1">
    <property type="nucleotide sequence ID" value="NZ_CP059540.1"/>
</dbReference>
<evidence type="ECO:0000313" key="6">
    <source>
        <dbReference type="Proteomes" id="UP000514716"/>
    </source>
</evidence>
<dbReference type="InterPro" id="IPR050984">
    <property type="entry name" value="Gfo/Idh/MocA_domain"/>
</dbReference>
<dbReference type="PANTHER" id="PTHR22604">
    <property type="entry name" value="OXIDOREDUCTASES"/>
    <property type="match status" value="1"/>
</dbReference>
<evidence type="ECO:0000259" key="4">
    <source>
        <dbReference type="Pfam" id="PF22725"/>
    </source>
</evidence>
<dbReference type="EMBL" id="CP059540">
    <property type="protein sequence ID" value="QMT18150.1"/>
    <property type="molecule type" value="Genomic_DNA"/>
</dbReference>
<comment type="similarity">
    <text evidence="1">Belongs to the Gfo/Idh/MocA family.</text>
</comment>
<dbReference type="SUPFAM" id="SSF55347">
    <property type="entry name" value="Glyceraldehyde-3-phosphate dehydrogenase-like, C-terminal domain"/>
    <property type="match status" value="1"/>
</dbReference>